<evidence type="ECO:0000256" key="2">
    <source>
        <dbReference type="ARBA" id="ARBA00007991"/>
    </source>
</evidence>
<dbReference type="PANTHER" id="PTHR10997">
    <property type="entry name" value="IMPORTIN-7, 8, 11"/>
    <property type="match status" value="1"/>
</dbReference>
<dbReference type="PANTHER" id="PTHR10997:SF7">
    <property type="entry name" value="IMPORTIN-11"/>
    <property type="match status" value="1"/>
</dbReference>
<dbReference type="PROSITE" id="PS50166">
    <property type="entry name" value="IMPORTIN_B_NT"/>
    <property type="match status" value="1"/>
</dbReference>
<dbReference type="InterPro" id="IPR001494">
    <property type="entry name" value="Importin-beta_N"/>
</dbReference>
<dbReference type="SUPFAM" id="SSF48371">
    <property type="entry name" value="ARM repeat"/>
    <property type="match status" value="1"/>
</dbReference>
<keyword evidence="4" id="KW-0539">Nucleus</keyword>
<sequence>CKNLCSYIFFIAMSNELIDVLRAASSQDVNLVKLAEEKIEFWQSSPGFASMLLDVFIRKDLDVPVRWMAIICLKNTVQKYWRRCGKIGIPEDEKNLIRSKIMLDLEEPVGQLAVQLAVVIAKIVRVDVQIWPEAIQIALQGVKSDKSVVQHRSLLILNRIMNELASKRLMSDRKIFENISASIFNYLHELSSSYSTFKNAEDFLLVYDMYILVTKVLRKILIYGTKKFQPDSEQALYLHGCFKNVSLLLQIKNNLQCKEKAEKSIILFMKIFSDCISQQPLSFVALLEPAIILCLETIMTASSSCDFKLFLIYCGNLLKDIIISYKKQAKVSIEKSEPLLTASVIKSKWLSDDCVEKLCNYIIYNYFPLNQQDLEEWLTNPEDYTIVEAGESHKFLLGPCMEALFVSLFYEYKSIVIPRILQSVNDVNNIGNPNSMEVLLKCCAVLKAVGLSSYELFDDLDFDCWFQRTLLPILRSNGPNQTILHQHVIWLIGRWINVKFSKANRITLYEILCSIIQNETDVVIKITACKTLHTAIDDFDFEVDTFTPYANNIFTALCKLLAAVELCDLKMSVLSVISLIIERLNRHVANSLDLLIQYLPQLWEISVEHNLLRGAVINVLVHVVKGLGFESDRIWQITLPVILFSTSVDQPAHVYLLEDGLELFLSVIQNSKTINEDILVMFKNILALYERASETFDLCLSITKAYLILDAISFLKIYSSNLCQVFSELLDYVKEPSIVKITQIVKLSVLLVPKEAIIYFQKVLFLALDCVIRDTNSPPVMNEYITTLACVCLLQPNLFSELISSFASLKQSSVDDLMDKLLDVWLEKIDCMPLEQKKCTALALSSLLPHKAKFVYNRIALILDLCVNVMFDLQKCLDADSSKDYLVTDREDRDDESTDAVSCRDREILSKDPAHTIVFHDFCRNVLNECKTSYGELLFNEAIEAMDSAVAKQLMTLIS</sequence>
<comment type="subcellular location">
    <subcellularLocation>
        <location evidence="1">Nucleus</location>
    </subcellularLocation>
</comment>
<dbReference type="GO" id="GO:0031267">
    <property type="term" value="F:small GTPase binding"/>
    <property type="evidence" value="ECO:0007669"/>
    <property type="project" value="InterPro"/>
</dbReference>
<feature type="domain" description="Importin N-terminal" evidence="5">
    <location>
        <begin position="35"/>
        <end position="107"/>
    </location>
</feature>
<dbReference type="GO" id="GO:0006606">
    <property type="term" value="P:protein import into nucleus"/>
    <property type="evidence" value="ECO:0007669"/>
    <property type="project" value="TreeGrafter"/>
</dbReference>
<keyword evidence="3" id="KW-0813">Transport</keyword>
<proteinExistence type="evidence at transcript level"/>
<dbReference type="Pfam" id="PF03810">
    <property type="entry name" value="IBN_N"/>
    <property type="match status" value="1"/>
</dbReference>
<dbReference type="AlphaFoldDB" id="T2M3S4"/>
<dbReference type="GO" id="GO:0005635">
    <property type="term" value="C:nuclear envelope"/>
    <property type="evidence" value="ECO:0007669"/>
    <property type="project" value="TreeGrafter"/>
</dbReference>
<dbReference type="InterPro" id="IPR011989">
    <property type="entry name" value="ARM-like"/>
</dbReference>
<name>T2M3S4_HYDVU</name>
<dbReference type="SMART" id="SM00913">
    <property type="entry name" value="IBN_N"/>
    <property type="match status" value="1"/>
</dbReference>
<dbReference type="OrthoDB" id="361693at2759"/>
<evidence type="ECO:0000313" key="6">
    <source>
        <dbReference type="EMBL" id="CDG66701.1"/>
    </source>
</evidence>
<comment type="similarity">
    <text evidence="2">Belongs to the importin beta family.</text>
</comment>
<dbReference type="InterPro" id="IPR058669">
    <property type="entry name" value="TPR_IPO7/11-like"/>
</dbReference>
<dbReference type="Gene3D" id="1.25.10.10">
    <property type="entry name" value="Leucine-rich Repeat Variant"/>
    <property type="match status" value="1"/>
</dbReference>
<dbReference type="InterPro" id="IPR016024">
    <property type="entry name" value="ARM-type_fold"/>
</dbReference>
<dbReference type="EMBL" id="HAAD01000469">
    <property type="protein sequence ID" value="CDG66701.1"/>
    <property type="molecule type" value="mRNA"/>
</dbReference>
<organism evidence="6">
    <name type="scientific">Hydra vulgaris</name>
    <name type="common">Hydra</name>
    <name type="synonym">Hydra attenuata</name>
    <dbReference type="NCBI Taxonomy" id="6087"/>
    <lineage>
        <taxon>Eukaryota</taxon>
        <taxon>Metazoa</taxon>
        <taxon>Cnidaria</taxon>
        <taxon>Hydrozoa</taxon>
        <taxon>Hydroidolina</taxon>
        <taxon>Anthoathecata</taxon>
        <taxon>Aplanulata</taxon>
        <taxon>Hydridae</taxon>
        <taxon>Hydra</taxon>
    </lineage>
</organism>
<evidence type="ECO:0000256" key="4">
    <source>
        <dbReference type="ARBA" id="ARBA00023242"/>
    </source>
</evidence>
<protein>
    <submittedName>
        <fullName evidence="6">Importin-11</fullName>
    </submittedName>
</protein>
<dbReference type="Pfam" id="PF25758">
    <property type="entry name" value="TPR_IPO11"/>
    <property type="match status" value="1"/>
</dbReference>
<reference evidence="6" key="1">
    <citation type="journal article" date="2013" name="Genome Biol. Evol.">
        <title>Punctuated emergences of genetic and phenotypic innovations in eumetazoan, bilaterian, euteleostome, and hominidae ancestors.</title>
        <authorList>
            <person name="Wenger Y."/>
            <person name="Galliot B."/>
        </authorList>
    </citation>
    <scope>NUCLEOTIDE SEQUENCE</scope>
    <source>
        <tissue evidence="6">Whole animals</tissue>
    </source>
</reference>
<evidence type="ECO:0000259" key="5">
    <source>
        <dbReference type="PROSITE" id="PS50166"/>
    </source>
</evidence>
<accession>T2M3S4</accession>
<evidence type="ECO:0000256" key="1">
    <source>
        <dbReference type="ARBA" id="ARBA00004123"/>
    </source>
</evidence>
<gene>
    <name evidence="6" type="primary">IPO11</name>
</gene>
<feature type="non-terminal residue" evidence="6">
    <location>
        <position position="1"/>
    </location>
</feature>
<evidence type="ECO:0000256" key="3">
    <source>
        <dbReference type="ARBA" id="ARBA00022448"/>
    </source>
</evidence>
<dbReference type="GO" id="GO:0005829">
    <property type="term" value="C:cytosol"/>
    <property type="evidence" value="ECO:0007669"/>
    <property type="project" value="TreeGrafter"/>
</dbReference>